<evidence type="ECO:0000313" key="1">
    <source>
        <dbReference type="EMBL" id="EGO51457.1"/>
    </source>
</evidence>
<keyword evidence="2" id="KW-1185">Reference proteome</keyword>
<name>F8MYR0_NEUT8</name>
<dbReference type="AlphaFoldDB" id="F8MYR0"/>
<organism evidence="1 2">
    <name type="scientific">Neurospora tetrasperma (strain FGSC 2508 / ATCC MYA-4615 / P0657)</name>
    <dbReference type="NCBI Taxonomy" id="510951"/>
    <lineage>
        <taxon>Eukaryota</taxon>
        <taxon>Fungi</taxon>
        <taxon>Dikarya</taxon>
        <taxon>Ascomycota</taxon>
        <taxon>Pezizomycotina</taxon>
        <taxon>Sordariomycetes</taxon>
        <taxon>Sordariomycetidae</taxon>
        <taxon>Sordariales</taxon>
        <taxon>Sordariaceae</taxon>
        <taxon>Neurospora</taxon>
    </lineage>
</organism>
<proteinExistence type="predicted"/>
<dbReference type="GeneID" id="20831715"/>
<dbReference type="Proteomes" id="UP000008065">
    <property type="component" value="Unassembled WGS sequence"/>
</dbReference>
<evidence type="ECO:0000313" key="2">
    <source>
        <dbReference type="Proteomes" id="UP000008065"/>
    </source>
</evidence>
<accession>F8MYR0</accession>
<protein>
    <submittedName>
        <fullName evidence="1">Uncharacterized protein</fullName>
    </submittedName>
</protein>
<sequence length="58" mass="6365">MSPYDLLKPPFVTCLISLKASIACGENYVESLPQACPPNTQKEMFSQILYSVAATKLL</sequence>
<dbReference type="HOGENOM" id="CLU_2979667_0_0_1"/>
<dbReference type="EMBL" id="GL891382">
    <property type="protein sequence ID" value="EGO51457.1"/>
    <property type="molecule type" value="Genomic_DNA"/>
</dbReference>
<reference evidence="2" key="1">
    <citation type="journal article" date="2011" name="Genetics">
        <title>Massive changes in genome architecture accompany the transition to self-fertility in the filamentous fungus Neurospora tetrasperma.</title>
        <authorList>
            <person name="Ellison C.E."/>
            <person name="Stajich J.E."/>
            <person name="Jacobson D.J."/>
            <person name="Natvig D.O."/>
            <person name="Lapidus A."/>
            <person name="Foster B."/>
            <person name="Aerts A."/>
            <person name="Riley R."/>
            <person name="Lindquist E.A."/>
            <person name="Grigoriev I.V."/>
            <person name="Taylor J.W."/>
        </authorList>
    </citation>
    <scope>NUCLEOTIDE SEQUENCE [LARGE SCALE GENOMIC DNA]</scope>
    <source>
        <strain evidence="2">FGSC 2508 / P0657</strain>
    </source>
</reference>
<dbReference type="VEuPathDB" id="FungiDB:NEUTE1DRAFT_96323"/>
<dbReference type="KEGG" id="nte:NEUTE1DRAFT96323"/>
<gene>
    <name evidence="1" type="ORF">NEUTE1DRAFT_96323</name>
</gene>
<dbReference type="RefSeq" id="XP_009855095.1">
    <property type="nucleotide sequence ID" value="XM_009856793.1"/>
</dbReference>